<dbReference type="EMBL" id="JAPVES010000030">
    <property type="protein sequence ID" value="MCZ3374064.1"/>
    <property type="molecule type" value="Genomic_DNA"/>
</dbReference>
<comment type="similarity">
    <text evidence="1">Belongs to the universal stress protein A family.</text>
</comment>
<dbReference type="AlphaFoldDB" id="A0A9E5A6C7"/>
<dbReference type="CDD" id="cd00293">
    <property type="entry name" value="USP-like"/>
    <property type="match status" value="1"/>
</dbReference>
<dbReference type="Gene3D" id="3.40.50.620">
    <property type="entry name" value="HUPs"/>
    <property type="match status" value="1"/>
</dbReference>
<proteinExistence type="inferred from homology"/>
<evidence type="ECO:0000259" key="2">
    <source>
        <dbReference type="Pfam" id="PF00582"/>
    </source>
</evidence>
<gene>
    <name evidence="4" type="ORF">O3H35_15545</name>
    <name evidence="3" type="ORF">O3H54_12950</name>
</gene>
<dbReference type="InterPro" id="IPR006015">
    <property type="entry name" value="Universal_stress_UspA"/>
</dbReference>
<dbReference type="PRINTS" id="PR01438">
    <property type="entry name" value="UNVRSLSTRESS"/>
</dbReference>
<keyword evidence="5" id="KW-1185">Reference proteome</keyword>
<feature type="domain" description="UspA" evidence="2">
    <location>
        <begin position="7"/>
        <end position="144"/>
    </location>
</feature>
<organism evidence="4">
    <name type="scientific">Methanobacterium veterum</name>
    <dbReference type="NCBI Taxonomy" id="408577"/>
    <lineage>
        <taxon>Archaea</taxon>
        <taxon>Methanobacteriati</taxon>
        <taxon>Methanobacteriota</taxon>
        <taxon>Methanomada group</taxon>
        <taxon>Methanobacteria</taxon>
        <taxon>Methanobacteriales</taxon>
        <taxon>Methanobacteriaceae</taxon>
        <taxon>Methanobacterium</taxon>
    </lineage>
</organism>
<dbReference type="Proteomes" id="UP001074446">
    <property type="component" value="Unassembled WGS sequence"/>
</dbReference>
<dbReference type="RefSeq" id="WP_245611208.1">
    <property type="nucleotide sequence ID" value="NZ_JAPVER010000020.1"/>
</dbReference>
<dbReference type="EMBL" id="JAPVER010000020">
    <property type="protein sequence ID" value="MCZ3366789.1"/>
    <property type="molecule type" value="Genomic_DNA"/>
</dbReference>
<accession>A0A9E5A6C7</accession>
<dbReference type="Pfam" id="PF00582">
    <property type="entry name" value="Usp"/>
    <property type="match status" value="1"/>
</dbReference>
<sequence length="154" mass="17024">MYSGDTMYKKVLVTSTGEYLDEIIEHTLDLVDGRSIEVIGLYIADTSAPFLTPSKVKQMMVNELKSKGKEVLESMGQEFENAGLNFKPMLIEGDPAEKIVETAEDENVDVIIMGTGKSKIDKHLLGSVSEKVVHSAPCTVLLIRSKHKPLEQIE</sequence>
<comment type="caution">
    <text evidence="4">The sequence shown here is derived from an EMBL/GenBank/DDBJ whole genome shotgun (WGS) entry which is preliminary data.</text>
</comment>
<evidence type="ECO:0000313" key="4">
    <source>
        <dbReference type="EMBL" id="MCZ3374064.1"/>
    </source>
</evidence>
<dbReference type="InterPro" id="IPR006016">
    <property type="entry name" value="UspA"/>
</dbReference>
<dbReference type="PANTHER" id="PTHR46268">
    <property type="entry name" value="STRESS RESPONSE PROTEIN NHAX"/>
    <property type="match status" value="1"/>
</dbReference>
<dbReference type="Proteomes" id="UP001068021">
    <property type="component" value="Unassembled WGS sequence"/>
</dbReference>
<dbReference type="InterPro" id="IPR014729">
    <property type="entry name" value="Rossmann-like_a/b/a_fold"/>
</dbReference>
<evidence type="ECO:0000256" key="1">
    <source>
        <dbReference type="ARBA" id="ARBA00008791"/>
    </source>
</evidence>
<protein>
    <submittedName>
        <fullName evidence="4">Universal stress protein</fullName>
    </submittedName>
</protein>
<evidence type="ECO:0000313" key="5">
    <source>
        <dbReference type="Proteomes" id="UP001068021"/>
    </source>
</evidence>
<dbReference type="SUPFAM" id="SSF52402">
    <property type="entry name" value="Adenine nucleotide alpha hydrolases-like"/>
    <property type="match status" value="1"/>
</dbReference>
<evidence type="ECO:0000313" key="3">
    <source>
        <dbReference type="EMBL" id="MCZ3366789.1"/>
    </source>
</evidence>
<name>A0A9E5A6C7_9EURY</name>
<dbReference type="PANTHER" id="PTHR46268:SF6">
    <property type="entry name" value="UNIVERSAL STRESS PROTEIN UP12"/>
    <property type="match status" value="1"/>
</dbReference>
<reference evidence="4" key="1">
    <citation type="submission" date="2022-12" db="EMBL/GenBank/DDBJ databases">
        <title>Reclassification of two methanogenic archaea species isolated from the Kolyma lowland permafrost.</title>
        <authorList>
            <person name="Trubitsyn V.E."/>
            <person name="Rivkina E.M."/>
            <person name="Shcherbakova V.A."/>
        </authorList>
    </citation>
    <scope>NUCLEOTIDE SEQUENCE</scope>
    <source>
        <strain evidence="3">M2</strain>
        <strain evidence="4">MK4</strain>
    </source>
</reference>